<feature type="transmembrane region" description="Helical" evidence="15">
    <location>
        <begin position="285"/>
        <end position="304"/>
    </location>
</feature>
<evidence type="ECO:0000256" key="8">
    <source>
        <dbReference type="ARBA" id="ARBA00022741"/>
    </source>
</evidence>
<dbReference type="InterPro" id="IPR036097">
    <property type="entry name" value="HisK_dim/P_sf"/>
</dbReference>
<dbReference type="Gene3D" id="3.30.565.10">
    <property type="entry name" value="Histidine kinase-like ATPase, C-terminal domain"/>
    <property type="match status" value="1"/>
</dbReference>
<comment type="subcellular location">
    <subcellularLocation>
        <location evidence="2">Cell membrane</location>
        <topology evidence="2">Multi-pass membrane protein</topology>
    </subcellularLocation>
</comment>
<dbReference type="SMART" id="SM00387">
    <property type="entry name" value="HATPase_c"/>
    <property type="match status" value="1"/>
</dbReference>
<keyword evidence="4" id="KW-1003">Cell membrane</keyword>
<dbReference type="PROSITE" id="PS50109">
    <property type="entry name" value="HIS_KIN"/>
    <property type="match status" value="1"/>
</dbReference>
<dbReference type="Proteomes" id="UP000824193">
    <property type="component" value="Unassembled WGS sequence"/>
</dbReference>
<dbReference type="GO" id="GO:0000155">
    <property type="term" value="F:phosphorelay sensor kinase activity"/>
    <property type="evidence" value="ECO:0007669"/>
    <property type="project" value="InterPro"/>
</dbReference>
<name>A0A9D2AD70_9FIRM</name>
<dbReference type="Gene3D" id="1.10.287.130">
    <property type="match status" value="1"/>
</dbReference>
<dbReference type="EMBL" id="DXFW01000002">
    <property type="protein sequence ID" value="HIX04615.1"/>
    <property type="molecule type" value="Genomic_DNA"/>
</dbReference>
<evidence type="ECO:0000256" key="1">
    <source>
        <dbReference type="ARBA" id="ARBA00000085"/>
    </source>
</evidence>
<dbReference type="CDD" id="cd00082">
    <property type="entry name" value="HisKA"/>
    <property type="match status" value="1"/>
</dbReference>
<feature type="transmembrane region" description="Helical" evidence="15">
    <location>
        <begin position="219"/>
        <end position="239"/>
    </location>
</feature>
<evidence type="ECO:0000259" key="16">
    <source>
        <dbReference type="PROSITE" id="PS50109"/>
    </source>
</evidence>
<evidence type="ECO:0000256" key="11">
    <source>
        <dbReference type="ARBA" id="ARBA00022989"/>
    </source>
</evidence>
<dbReference type="InterPro" id="IPR003661">
    <property type="entry name" value="HisK_dim/P_dom"/>
</dbReference>
<feature type="domain" description="Histidine kinase" evidence="16">
    <location>
        <begin position="460"/>
        <end position="672"/>
    </location>
</feature>
<reference evidence="17" key="2">
    <citation type="submission" date="2021-04" db="EMBL/GenBank/DDBJ databases">
        <authorList>
            <person name="Gilroy R."/>
        </authorList>
    </citation>
    <scope>NUCLEOTIDE SEQUENCE</scope>
    <source>
        <strain evidence="17">2239</strain>
    </source>
</reference>
<evidence type="ECO:0000256" key="12">
    <source>
        <dbReference type="ARBA" id="ARBA00023012"/>
    </source>
</evidence>
<comment type="catalytic activity">
    <reaction evidence="1">
        <text>ATP + protein L-histidine = ADP + protein N-phospho-L-histidine.</text>
        <dbReference type="EC" id="2.7.13.3"/>
    </reaction>
</comment>
<keyword evidence="12" id="KW-0902">Two-component regulatory system</keyword>
<dbReference type="Pfam" id="PF00512">
    <property type="entry name" value="HisKA"/>
    <property type="match status" value="1"/>
</dbReference>
<keyword evidence="6" id="KW-0808">Transferase</keyword>
<dbReference type="GO" id="GO:0005886">
    <property type="term" value="C:plasma membrane"/>
    <property type="evidence" value="ECO:0007669"/>
    <property type="project" value="UniProtKB-SubCell"/>
</dbReference>
<keyword evidence="8" id="KW-0547">Nucleotide-binding</keyword>
<dbReference type="AlphaFoldDB" id="A0A9D2AD70"/>
<keyword evidence="13 15" id="KW-0472">Membrane</keyword>
<feature type="transmembrane region" description="Helical" evidence="15">
    <location>
        <begin position="372"/>
        <end position="391"/>
    </location>
</feature>
<evidence type="ECO:0000256" key="13">
    <source>
        <dbReference type="ARBA" id="ARBA00023136"/>
    </source>
</evidence>
<keyword evidence="9 17" id="KW-0418">Kinase</keyword>
<evidence type="ECO:0000256" key="2">
    <source>
        <dbReference type="ARBA" id="ARBA00004651"/>
    </source>
</evidence>
<dbReference type="SMART" id="SM00388">
    <property type="entry name" value="HisKA"/>
    <property type="match status" value="1"/>
</dbReference>
<feature type="transmembrane region" description="Helical" evidence="15">
    <location>
        <begin position="259"/>
        <end position="279"/>
    </location>
</feature>
<evidence type="ECO:0000256" key="6">
    <source>
        <dbReference type="ARBA" id="ARBA00022679"/>
    </source>
</evidence>
<dbReference type="EC" id="2.7.13.3" evidence="3"/>
<dbReference type="GO" id="GO:0005524">
    <property type="term" value="F:ATP binding"/>
    <property type="evidence" value="ECO:0007669"/>
    <property type="project" value="UniProtKB-KW"/>
</dbReference>
<sequence>MGTDWKKSKLAARILCGWLGMMSLLASVLCLLACGPSMLGGSALGMGDLLAGQLSGSVYYQEKMAQLFYNCSLLAAGGAAGDGTPLTAGQNTQLRSQAREALNNDSGALSSGQVLFAVLPDSESGASYSNTDFALWEDGRVAAPLGYSVALAATSGSSWGNRALLAAYNKLLSSQTVYPSAEGLESAVVVLAVQDGAGPWLPGFVGEGLRQVETLRPHLILFLFGCTLAFVCGVVCLGWRRRALPTRAWAASLTGRVWLEVKLLVWLAGLFCLWVWQAVYVPDPLWTVLPVLLWPLVWLSVEDLRLNGAGVFRRSLLARLAGLVWGAWRAQPWQRRVAGPAVLCWLVPVVTVPLLWLMFFTCYWAAPGLVLFALVLGHLAALAILLAGLALQLRFCRDAGRLTGALHTLRCEGAVQPLHFKTSAPLHGAAEDLNALREGIDAAVEQQRRADRMKMELLTNVSHDLKTPLTSIINYADLLCAEPLEGAAADYAKVIQRKADRLKHMVQDVFDLSKAASGSLPLAPEAIDLAKLIRQTLADMDEAIAASPLTFRTALAPEAWVLADGERMYRVFQNLFSNALRYSLAGSRVYVDLAAENGQAVARVKNVAGYEMEFDPAEITERFVRGDPSRTGEGSGLGLSIAKSFTEACGGTLEVRVDADLFCVQVALPLTEKPAPQPAEDGGEAGPSEPCAAAAL</sequence>
<evidence type="ECO:0000313" key="18">
    <source>
        <dbReference type="Proteomes" id="UP000824193"/>
    </source>
</evidence>
<keyword evidence="7 15" id="KW-0812">Transmembrane</keyword>
<keyword evidence="5" id="KW-0597">Phosphoprotein</keyword>
<evidence type="ECO:0000256" key="5">
    <source>
        <dbReference type="ARBA" id="ARBA00022553"/>
    </source>
</evidence>
<protein>
    <recommendedName>
        <fullName evidence="3">histidine kinase</fullName>
        <ecNumber evidence="3">2.7.13.3</ecNumber>
    </recommendedName>
</protein>
<evidence type="ECO:0000256" key="14">
    <source>
        <dbReference type="SAM" id="MobiDB-lite"/>
    </source>
</evidence>
<gene>
    <name evidence="17" type="ORF">H9865_00680</name>
</gene>
<proteinExistence type="predicted"/>
<dbReference type="PANTHER" id="PTHR45528">
    <property type="entry name" value="SENSOR HISTIDINE KINASE CPXA"/>
    <property type="match status" value="1"/>
</dbReference>
<evidence type="ECO:0000256" key="3">
    <source>
        <dbReference type="ARBA" id="ARBA00012438"/>
    </source>
</evidence>
<evidence type="ECO:0000313" key="17">
    <source>
        <dbReference type="EMBL" id="HIX04615.1"/>
    </source>
</evidence>
<feature type="region of interest" description="Disordered" evidence="14">
    <location>
        <begin position="673"/>
        <end position="696"/>
    </location>
</feature>
<organism evidence="17 18">
    <name type="scientific">Candidatus Allofournierella pullicola</name>
    <dbReference type="NCBI Taxonomy" id="2838596"/>
    <lineage>
        <taxon>Bacteria</taxon>
        <taxon>Bacillati</taxon>
        <taxon>Bacillota</taxon>
        <taxon>Clostridia</taxon>
        <taxon>Eubacteriales</taxon>
        <taxon>Oscillospiraceae</taxon>
        <taxon>Allofournierella</taxon>
    </lineage>
</organism>
<evidence type="ECO:0000256" key="15">
    <source>
        <dbReference type="SAM" id="Phobius"/>
    </source>
</evidence>
<dbReference type="SUPFAM" id="SSF47384">
    <property type="entry name" value="Homodimeric domain of signal transducing histidine kinase"/>
    <property type="match status" value="1"/>
</dbReference>
<keyword evidence="11 15" id="KW-1133">Transmembrane helix</keyword>
<evidence type="ECO:0000256" key="9">
    <source>
        <dbReference type="ARBA" id="ARBA00022777"/>
    </source>
</evidence>
<dbReference type="Pfam" id="PF02518">
    <property type="entry name" value="HATPase_c"/>
    <property type="match status" value="1"/>
</dbReference>
<feature type="transmembrane region" description="Helical" evidence="15">
    <location>
        <begin position="342"/>
        <end position="366"/>
    </location>
</feature>
<dbReference type="InterPro" id="IPR003594">
    <property type="entry name" value="HATPase_dom"/>
</dbReference>
<dbReference type="SUPFAM" id="SSF55874">
    <property type="entry name" value="ATPase domain of HSP90 chaperone/DNA topoisomerase II/histidine kinase"/>
    <property type="match status" value="1"/>
</dbReference>
<dbReference type="InterPro" id="IPR005467">
    <property type="entry name" value="His_kinase_dom"/>
</dbReference>
<evidence type="ECO:0000256" key="7">
    <source>
        <dbReference type="ARBA" id="ARBA00022692"/>
    </source>
</evidence>
<dbReference type="InterPro" id="IPR050398">
    <property type="entry name" value="HssS/ArlS-like"/>
</dbReference>
<dbReference type="InterPro" id="IPR036890">
    <property type="entry name" value="HATPase_C_sf"/>
</dbReference>
<comment type="caution">
    <text evidence="17">The sequence shown here is derived from an EMBL/GenBank/DDBJ whole genome shotgun (WGS) entry which is preliminary data.</text>
</comment>
<dbReference type="PANTHER" id="PTHR45528:SF1">
    <property type="entry name" value="SENSOR HISTIDINE KINASE CPXA"/>
    <property type="match status" value="1"/>
</dbReference>
<evidence type="ECO:0000256" key="4">
    <source>
        <dbReference type="ARBA" id="ARBA00022475"/>
    </source>
</evidence>
<reference evidence="17" key="1">
    <citation type="journal article" date="2021" name="PeerJ">
        <title>Extensive microbial diversity within the chicken gut microbiome revealed by metagenomics and culture.</title>
        <authorList>
            <person name="Gilroy R."/>
            <person name="Ravi A."/>
            <person name="Getino M."/>
            <person name="Pursley I."/>
            <person name="Horton D.L."/>
            <person name="Alikhan N.F."/>
            <person name="Baker D."/>
            <person name="Gharbi K."/>
            <person name="Hall N."/>
            <person name="Watson M."/>
            <person name="Adriaenssens E.M."/>
            <person name="Foster-Nyarko E."/>
            <person name="Jarju S."/>
            <person name="Secka A."/>
            <person name="Antonio M."/>
            <person name="Oren A."/>
            <person name="Chaudhuri R.R."/>
            <person name="La Ragione R."/>
            <person name="Hildebrand F."/>
            <person name="Pallen M.J."/>
        </authorList>
    </citation>
    <scope>NUCLEOTIDE SEQUENCE</scope>
    <source>
        <strain evidence="17">2239</strain>
    </source>
</reference>
<keyword evidence="10" id="KW-0067">ATP-binding</keyword>
<evidence type="ECO:0000256" key="10">
    <source>
        <dbReference type="ARBA" id="ARBA00022840"/>
    </source>
</evidence>
<accession>A0A9D2AD70</accession>